<dbReference type="CDD" id="cd17356">
    <property type="entry name" value="MFS_HXT"/>
    <property type="match status" value="1"/>
</dbReference>
<dbReference type="EMBL" id="CP042199">
    <property type="protein sequence ID" value="QDS76503.1"/>
    <property type="molecule type" value="Genomic_DNA"/>
</dbReference>
<dbReference type="PROSITE" id="PS50850">
    <property type="entry name" value="MFS"/>
    <property type="match status" value="1"/>
</dbReference>
<keyword evidence="5 8" id="KW-1133">Transmembrane helix</keyword>
<dbReference type="InterPro" id="IPR005828">
    <property type="entry name" value="MFS_sugar_transport-like"/>
</dbReference>
<evidence type="ECO:0000256" key="2">
    <source>
        <dbReference type="ARBA" id="ARBA00010992"/>
    </source>
</evidence>
<feature type="region of interest" description="Disordered" evidence="7">
    <location>
        <begin position="1"/>
        <end position="167"/>
    </location>
</feature>
<evidence type="ECO:0000256" key="4">
    <source>
        <dbReference type="ARBA" id="ARBA00022692"/>
    </source>
</evidence>
<comment type="subcellular location">
    <subcellularLocation>
        <location evidence="1">Membrane</location>
        <topology evidence="1">Multi-pass membrane protein</topology>
    </subcellularLocation>
</comment>
<feature type="transmembrane region" description="Helical" evidence="8">
    <location>
        <begin position="625"/>
        <end position="648"/>
    </location>
</feature>
<evidence type="ECO:0000256" key="6">
    <source>
        <dbReference type="ARBA" id="ARBA00023136"/>
    </source>
</evidence>
<feature type="compositionally biased region" description="Polar residues" evidence="7">
    <location>
        <begin position="262"/>
        <end position="280"/>
    </location>
</feature>
<feature type="transmembrane region" description="Helical" evidence="8">
    <location>
        <begin position="734"/>
        <end position="755"/>
    </location>
</feature>
<comment type="similarity">
    <text evidence="2">Belongs to the major facilitator superfamily. Sugar transporter (TC 2.A.1.1) family.</text>
</comment>
<evidence type="ECO:0000256" key="1">
    <source>
        <dbReference type="ARBA" id="ARBA00004141"/>
    </source>
</evidence>
<protein>
    <recommendedName>
        <fullName evidence="9">Major facilitator superfamily (MFS) profile domain-containing protein</fullName>
    </recommendedName>
</protein>
<dbReference type="PRINTS" id="PR00171">
    <property type="entry name" value="SUGRTRNSPORT"/>
</dbReference>
<evidence type="ECO:0000313" key="11">
    <source>
        <dbReference type="Proteomes" id="UP000316270"/>
    </source>
</evidence>
<dbReference type="OrthoDB" id="4540492at2759"/>
<accession>A0A517LLI5</accession>
<dbReference type="Proteomes" id="UP000316270">
    <property type="component" value="Chromosome 15"/>
</dbReference>
<gene>
    <name evidence="10" type="ORF">FKW77_005550</name>
</gene>
<feature type="region of interest" description="Disordered" evidence="7">
    <location>
        <begin position="249"/>
        <end position="291"/>
    </location>
</feature>
<feature type="transmembrane region" description="Helical" evidence="8">
    <location>
        <begin position="411"/>
        <end position="429"/>
    </location>
</feature>
<feature type="compositionally biased region" description="Polar residues" evidence="7">
    <location>
        <begin position="23"/>
        <end position="41"/>
    </location>
</feature>
<feature type="transmembrane region" description="Helical" evidence="8">
    <location>
        <begin position="655"/>
        <end position="673"/>
    </location>
</feature>
<dbReference type="InterPro" id="IPR003663">
    <property type="entry name" value="Sugar/inositol_transpt"/>
</dbReference>
<feature type="transmembrane region" description="Helical" evidence="8">
    <location>
        <begin position="761"/>
        <end position="782"/>
    </location>
</feature>
<feature type="compositionally biased region" description="Polar residues" evidence="7">
    <location>
        <begin position="86"/>
        <end position="105"/>
    </location>
</feature>
<evidence type="ECO:0000313" key="10">
    <source>
        <dbReference type="EMBL" id="QDS76503.1"/>
    </source>
</evidence>
<evidence type="ECO:0000259" key="9">
    <source>
        <dbReference type="PROSITE" id="PS50850"/>
    </source>
</evidence>
<evidence type="ECO:0000256" key="7">
    <source>
        <dbReference type="SAM" id="MobiDB-lite"/>
    </source>
</evidence>
<keyword evidence="6 8" id="KW-0472">Membrane</keyword>
<dbReference type="InterPro" id="IPR005829">
    <property type="entry name" value="Sugar_transporter_CS"/>
</dbReference>
<feature type="transmembrane region" description="Helical" evidence="8">
    <location>
        <begin position="331"/>
        <end position="356"/>
    </location>
</feature>
<name>A0A517LLI5_9PEZI</name>
<dbReference type="NCBIfam" id="TIGR00879">
    <property type="entry name" value="SP"/>
    <property type="match status" value="1"/>
</dbReference>
<evidence type="ECO:0000256" key="8">
    <source>
        <dbReference type="SAM" id="Phobius"/>
    </source>
</evidence>
<dbReference type="SUPFAM" id="SSF103473">
    <property type="entry name" value="MFS general substrate transporter"/>
    <property type="match status" value="1"/>
</dbReference>
<feature type="compositionally biased region" description="Basic and acidic residues" evidence="7">
    <location>
        <begin position="68"/>
        <end position="77"/>
    </location>
</feature>
<keyword evidence="11" id="KW-1185">Reference proteome</keyword>
<feature type="transmembrane region" description="Helical" evidence="8">
    <location>
        <begin position="470"/>
        <end position="489"/>
    </location>
</feature>
<sequence>MVPEIPPHRRLTPVPSDEDLRQKNPSHTAIPSTNISSTTNDPIGVRHNAHAGPSGTKGGVNYVGPHPADSRKQETAHESWPAVTALPTSSPGTATTRPAASNTPLSMFRTESFYSCRDTSSPGPYGANDDESVYTQVTEDRRGLTPPPLSFREKSRSFPPSEIMSRGNRSDVSIFGSRTAETLPDIFTSSVDSSVHHGHRSVACDSIPERMNSVSRDYHDLISTMSREGRETPSTGEALADAAAAALEETRRKDEEEIESQMRGQQQKKISDTSTATAVSSPLHAPDRVDTAKKVQIASSSDPNMTVLESKSDGAPVPIEEEINYKTFRTFFMGVIVSMGGLIFGYGGVGQIGGFLNMSDYMNRFGNEMQIDGEIRLGRVRKGTIVGLLMIGALIGALVTAPITDRFGRKWCIALWAGVFIVGQVIEIATQRAWYQLVIGRTIEGLAIGGLSILTPLYMGEIAPKQIRGVMISCYQLFITTGILLASLVNLGTHKLTTPASWRITMGISLIWPSIMAIGVLFLDESPRWDYRKGNTERAERTIAKTYSVQPGHSLVTAEVQEIQAALNAETTAANVRWYDVFYAPTMLRRIAVGMTLQMLQQLTGINYFFSYATDLFAAAGVGDGYITAVILGVVNFFATFAGLWVAGNVGHRKALISGGLWISLCLFIYAAIGTEYMSSQGSINHTKDEIKTGGAVLVAFTCLAIVGFATTWGPLPWAVCAEIYPAQYRATSMAFSTASNWTFNFLIAFFTPFITAEIEYKFGFVFAAALLAGAVFAFAFVHETKDRSLEAIDQMILDGVKPWKSARTVTADQKGDA</sequence>
<feature type="transmembrane region" description="Helical" evidence="8">
    <location>
        <begin position="693"/>
        <end position="713"/>
    </location>
</feature>
<keyword evidence="3" id="KW-0813">Transport</keyword>
<dbReference type="Pfam" id="PF00083">
    <property type="entry name" value="Sugar_tr"/>
    <property type="match status" value="1"/>
</dbReference>
<dbReference type="GO" id="GO:0005351">
    <property type="term" value="F:carbohydrate:proton symporter activity"/>
    <property type="evidence" value="ECO:0007669"/>
    <property type="project" value="TreeGrafter"/>
</dbReference>
<dbReference type="Gene3D" id="1.20.1250.20">
    <property type="entry name" value="MFS general substrate transporter like domains"/>
    <property type="match status" value="1"/>
</dbReference>
<dbReference type="InterPro" id="IPR036259">
    <property type="entry name" value="MFS_trans_sf"/>
</dbReference>
<feature type="transmembrane region" description="Helical" evidence="8">
    <location>
        <begin position="385"/>
        <end position="404"/>
    </location>
</feature>
<dbReference type="GO" id="GO:0016020">
    <property type="term" value="C:membrane"/>
    <property type="evidence" value="ECO:0007669"/>
    <property type="project" value="UniProtKB-SubCell"/>
</dbReference>
<proteinExistence type="inferred from homology"/>
<dbReference type="STRING" id="50376.A0A517LLI5"/>
<dbReference type="InterPro" id="IPR020846">
    <property type="entry name" value="MFS_dom"/>
</dbReference>
<feature type="transmembrane region" description="Helical" evidence="8">
    <location>
        <begin position="501"/>
        <end position="523"/>
    </location>
</feature>
<evidence type="ECO:0000256" key="5">
    <source>
        <dbReference type="ARBA" id="ARBA00022989"/>
    </source>
</evidence>
<dbReference type="PANTHER" id="PTHR48022:SF91">
    <property type="entry name" value="MAJOR FACILITATOR SUPERFAMILY (MFS) PROFILE DOMAIN-CONTAINING PROTEIN-RELATED"/>
    <property type="match status" value="1"/>
</dbReference>
<feature type="transmembrane region" description="Helical" evidence="8">
    <location>
        <begin position="435"/>
        <end position="458"/>
    </location>
</feature>
<dbReference type="PROSITE" id="PS00217">
    <property type="entry name" value="SUGAR_TRANSPORT_2"/>
    <property type="match status" value="1"/>
</dbReference>
<evidence type="ECO:0000256" key="3">
    <source>
        <dbReference type="ARBA" id="ARBA00022448"/>
    </source>
</evidence>
<feature type="domain" description="Major facilitator superfamily (MFS) profile" evidence="9">
    <location>
        <begin position="333"/>
        <end position="786"/>
    </location>
</feature>
<dbReference type="InterPro" id="IPR050360">
    <property type="entry name" value="MFS_Sugar_Transporters"/>
</dbReference>
<organism evidence="10 11">
    <name type="scientific">Venturia effusa</name>
    <dbReference type="NCBI Taxonomy" id="50376"/>
    <lineage>
        <taxon>Eukaryota</taxon>
        <taxon>Fungi</taxon>
        <taxon>Dikarya</taxon>
        <taxon>Ascomycota</taxon>
        <taxon>Pezizomycotina</taxon>
        <taxon>Dothideomycetes</taxon>
        <taxon>Pleosporomycetidae</taxon>
        <taxon>Venturiales</taxon>
        <taxon>Venturiaceae</taxon>
        <taxon>Venturia</taxon>
    </lineage>
</organism>
<dbReference type="PANTHER" id="PTHR48022">
    <property type="entry name" value="PLASTIDIC GLUCOSE TRANSPORTER 4"/>
    <property type="match status" value="1"/>
</dbReference>
<keyword evidence="4 8" id="KW-0812">Transmembrane</keyword>
<dbReference type="AlphaFoldDB" id="A0A517LLI5"/>
<reference evidence="10 11" key="1">
    <citation type="submission" date="2019-07" db="EMBL/GenBank/DDBJ databases">
        <title>Finished genome of Venturia effusa.</title>
        <authorList>
            <person name="Young C.A."/>
            <person name="Cox M.P."/>
            <person name="Ganley A.R.D."/>
            <person name="David W.J."/>
        </authorList>
    </citation>
    <scope>NUCLEOTIDE SEQUENCE [LARGE SCALE GENOMIC DNA]</scope>
    <source>
        <strain evidence="11">albino</strain>
    </source>
</reference>